<proteinExistence type="predicted"/>
<name>A0A1C0U0H5_9GAMM</name>
<evidence type="ECO:0000313" key="2">
    <source>
        <dbReference type="Proteomes" id="UP000093476"/>
    </source>
</evidence>
<accession>A0A1C0U0H5</accession>
<evidence type="ECO:0000313" key="1">
    <source>
        <dbReference type="EMBL" id="OCQ51420.1"/>
    </source>
</evidence>
<dbReference type="AlphaFoldDB" id="A0A1C0U0H5"/>
<evidence type="ECO:0008006" key="3">
    <source>
        <dbReference type="Google" id="ProtNLM"/>
    </source>
</evidence>
<dbReference type="PATRIC" id="fig|286156.4.peg.3880"/>
<comment type="caution">
    <text evidence="1">The sequence shown here is derived from an EMBL/GenBank/DDBJ whole genome shotgun (WGS) entry which is preliminary data.</text>
</comment>
<sequence>MDNNALASVLAAAEANKKGTVEKWQQDKQTEIQKACSGNTPLSCQTMVAAEGSVLALPWLSGASATTGLIGAVANTGIQYLANGNVDPNDAIFAYWTGAFTANTGLWGTIAWNAGMGAASSYVKGDNPLKGGIISGIGASVGYGVGKYAASGTNAIGKWITGGWNPKFNPNLLKYSEVKGQLGISKEMSPSKIPGIVGNVGSSVATEITNDQISKEVKKLDEDKKK</sequence>
<keyword evidence="2" id="KW-1185">Reference proteome</keyword>
<protein>
    <recommendedName>
        <fullName evidence="3">Adhesin</fullName>
    </recommendedName>
</protein>
<reference evidence="1 2" key="1">
    <citation type="submission" date="2015-12" db="EMBL/GenBank/DDBJ databases">
        <title>Genome comparisons provide insights into the role of secondary metabolites in the pathogenic phase of the Photorhabdus life cycle.</title>
        <authorList>
            <person name="Tobias N.J."/>
            <person name="Mishra B."/>
            <person name="Gupta D.K."/>
            <person name="Thines M."/>
            <person name="Stinear T.P."/>
            <person name="Bode H.B."/>
        </authorList>
    </citation>
    <scope>NUCLEOTIDE SEQUENCE [LARGE SCALE GENOMIC DNA]</scope>
    <source>
        <strain evidence="1 2">PB68.1</strain>
    </source>
</reference>
<dbReference type="STRING" id="286156.Ppb6_03393"/>
<dbReference type="EMBL" id="LOMY01000135">
    <property type="protein sequence ID" value="OCQ51420.1"/>
    <property type="molecule type" value="Genomic_DNA"/>
</dbReference>
<dbReference type="Proteomes" id="UP000093476">
    <property type="component" value="Unassembled WGS sequence"/>
</dbReference>
<organism evidence="1 2">
    <name type="scientific">Photorhabdus australis subsp. thailandensis</name>
    <dbReference type="NCBI Taxonomy" id="2805096"/>
    <lineage>
        <taxon>Bacteria</taxon>
        <taxon>Pseudomonadati</taxon>
        <taxon>Pseudomonadota</taxon>
        <taxon>Gammaproteobacteria</taxon>
        <taxon>Enterobacterales</taxon>
        <taxon>Morganellaceae</taxon>
        <taxon>Photorhabdus</taxon>
    </lineage>
</organism>
<gene>
    <name evidence="1" type="ORF">Ppb6_03393</name>
</gene>